<dbReference type="InterPro" id="IPR029752">
    <property type="entry name" value="D-isomer_DH_CS1"/>
</dbReference>
<keyword evidence="9" id="KW-1185">Reference proteome</keyword>
<dbReference type="InterPro" id="IPR036291">
    <property type="entry name" value="NAD(P)-bd_dom_sf"/>
</dbReference>
<organism evidence="8 9">
    <name type="scientific">Ceratodon purpureus</name>
    <name type="common">Fire moss</name>
    <name type="synonym">Dicranum purpureum</name>
    <dbReference type="NCBI Taxonomy" id="3225"/>
    <lineage>
        <taxon>Eukaryota</taxon>
        <taxon>Viridiplantae</taxon>
        <taxon>Streptophyta</taxon>
        <taxon>Embryophyta</taxon>
        <taxon>Bryophyta</taxon>
        <taxon>Bryophytina</taxon>
        <taxon>Bryopsida</taxon>
        <taxon>Dicranidae</taxon>
        <taxon>Pseudoditrichales</taxon>
        <taxon>Ditrichaceae</taxon>
        <taxon>Ceratodon</taxon>
    </lineage>
</organism>
<dbReference type="PANTHER" id="PTHR42938">
    <property type="entry name" value="FORMATE DEHYDROGENASE 1"/>
    <property type="match status" value="1"/>
</dbReference>
<dbReference type="GO" id="GO:0051287">
    <property type="term" value="F:NAD binding"/>
    <property type="evidence" value="ECO:0007669"/>
    <property type="project" value="InterPro"/>
</dbReference>
<dbReference type="CDD" id="cd05302">
    <property type="entry name" value="FDH"/>
    <property type="match status" value="1"/>
</dbReference>
<evidence type="ECO:0000313" key="8">
    <source>
        <dbReference type="EMBL" id="KAG0576166.1"/>
    </source>
</evidence>
<accession>A0A8T0HZ57</accession>
<reference evidence="8" key="1">
    <citation type="submission" date="2020-06" db="EMBL/GenBank/DDBJ databases">
        <title>WGS assembly of Ceratodon purpureus strain R40.</title>
        <authorList>
            <person name="Carey S.B."/>
            <person name="Jenkins J."/>
            <person name="Shu S."/>
            <person name="Lovell J.T."/>
            <person name="Sreedasyam A."/>
            <person name="Maumus F."/>
            <person name="Tiley G.P."/>
            <person name="Fernandez-Pozo N."/>
            <person name="Barry K."/>
            <person name="Chen C."/>
            <person name="Wang M."/>
            <person name="Lipzen A."/>
            <person name="Daum C."/>
            <person name="Saski C.A."/>
            <person name="Payton A.C."/>
            <person name="Mcbreen J.C."/>
            <person name="Conrad R.E."/>
            <person name="Kollar L.M."/>
            <person name="Olsson S."/>
            <person name="Huttunen S."/>
            <person name="Landis J.B."/>
            <person name="Wickett N.J."/>
            <person name="Johnson M.G."/>
            <person name="Rensing S.A."/>
            <person name="Grimwood J."/>
            <person name="Schmutz J."/>
            <person name="Mcdaniel S.F."/>
        </authorList>
    </citation>
    <scope>NUCLEOTIDE SEQUENCE</scope>
    <source>
        <strain evidence="8">R40</strain>
    </source>
</reference>
<keyword evidence="4" id="KW-0520">NAD</keyword>
<dbReference type="EMBL" id="CM026425">
    <property type="protein sequence ID" value="KAG0576166.1"/>
    <property type="molecule type" value="Genomic_DNA"/>
</dbReference>
<dbReference type="GO" id="GO:0016616">
    <property type="term" value="F:oxidoreductase activity, acting on the CH-OH group of donors, NAD or NADP as acceptor"/>
    <property type="evidence" value="ECO:0007669"/>
    <property type="project" value="InterPro"/>
</dbReference>
<dbReference type="SUPFAM" id="SSF52283">
    <property type="entry name" value="Formate/glycerate dehydrogenase catalytic domain-like"/>
    <property type="match status" value="1"/>
</dbReference>
<dbReference type="GO" id="GO:0008863">
    <property type="term" value="F:formate dehydrogenase (NAD+) activity"/>
    <property type="evidence" value="ECO:0007669"/>
    <property type="project" value="UniProtKB-EC"/>
</dbReference>
<dbReference type="AlphaFoldDB" id="A0A8T0HZ57"/>
<evidence type="ECO:0000313" key="9">
    <source>
        <dbReference type="Proteomes" id="UP000822688"/>
    </source>
</evidence>
<comment type="caution">
    <text evidence="8">The sequence shown here is derived from an EMBL/GenBank/DDBJ whole genome shotgun (WGS) entry which is preliminary data.</text>
</comment>
<keyword evidence="3 5" id="KW-0560">Oxidoreductase</keyword>
<name>A0A8T0HZ57_CERPU</name>
<dbReference type="FunFam" id="3.40.50.720:FF:000057">
    <property type="entry name" value="Formate dehydrogenase"/>
    <property type="match status" value="1"/>
</dbReference>
<dbReference type="PROSITE" id="PS00065">
    <property type="entry name" value="D_2_HYDROXYACID_DH_1"/>
    <property type="match status" value="1"/>
</dbReference>
<dbReference type="InterPro" id="IPR033689">
    <property type="entry name" value="FDH_NAD-dep"/>
</dbReference>
<feature type="domain" description="D-isomer specific 2-hydroxyacid dehydrogenase NAD-binding" evidence="7">
    <location>
        <begin position="185"/>
        <end position="362"/>
    </location>
</feature>
<proteinExistence type="inferred from homology"/>
<dbReference type="InterPro" id="IPR006139">
    <property type="entry name" value="D-isomer_2_OHA_DH_cat_dom"/>
</dbReference>
<dbReference type="NCBIfam" id="NF005750">
    <property type="entry name" value="PRK07574.1"/>
    <property type="match status" value="1"/>
</dbReference>
<evidence type="ECO:0000256" key="4">
    <source>
        <dbReference type="ARBA" id="ARBA00023027"/>
    </source>
</evidence>
<dbReference type="PANTHER" id="PTHR42938:SF9">
    <property type="entry name" value="FORMATE DEHYDROGENASE 1"/>
    <property type="match status" value="1"/>
</dbReference>
<dbReference type="InterPro" id="IPR006140">
    <property type="entry name" value="D-isomer_DH_NAD-bd"/>
</dbReference>
<dbReference type="Pfam" id="PF02826">
    <property type="entry name" value="2-Hacid_dh_C"/>
    <property type="match status" value="1"/>
</dbReference>
<evidence type="ECO:0000259" key="6">
    <source>
        <dbReference type="Pfam" id="PF00389"/>
    </source>
</evidence>
<sequence length="409" mass="44692">MASRKSGSLLLSGAKALSKQHGFAASAANTRSTQILPGFASPCSFSRYSYSSSAEGQKKILGVFFAAHEYAKNPEFLGCVENALGIREWLESKGHKYVVTSDKDGPNSELDKELADAHILITTPFHPAYITKERLAKAKNLELLVTAGVGSDHIDLRAAADKGLTVSEVTGSNVTSVAEDEVLRVLTLVRNFAPGWKQVNEGGWNVAAVVHHAYDLIDRTVGTVGGGRIGQEVMQRLKGFKLKEMLYFDRHSLSAEREKELGCKREEDLDTMLAKCDVVIVNTPLTDQTRGLFNKERIAKMKKGAYLVNNARGAIADTMAVKEACESGQLGGYGGDVWNEQPAGKDHPWRYMPNNAMTPHISGTTLDAQVTISPQFFHLNAFADCLRFFSSSVLGLLLHGWIFEFGFGF</sequence>
<dbReference type="InterPro" id="IPR029753">
    <property type="entry name" value="D-isomer_DH_CS"/>
</dbReference>
<evidence type="ECO:0000256" key="3">
    <source>
        <dbReference type="ARBA" id="ARBA00023002"/>
    </source>
</evidence>
<dbReference type="GO" id="GO:0005739">
    <property type="term" value="C:mitochondrion"/>
    <property type="evidence" value="ECO:0007669"/>
    <property type="project" value="TreeGrafter"/>
</dbReference>
<gene>
    <name evidence="8" type="ORF">KC19_5G060300</name>
</gene>
<evidence type="ECO:0000259" key="7">
    <source>
        <dbReference type="Pfam" id="PF02826"/>
    </source>
</evidence>
<dbReference type="FunFam" id="3.40.50.720:FF:000061">
    <property type="entry name" value="Formate dehydrogenase"/>
    <property type="match status" value="1"/>
</dbReference>
<comment type="similarity">
    <text evidence="5">Belongs to the D-isomer specific 2-hydroxyacid dehydrogenase family.</text>
</comment>
<comment type="catalytic activity">
    <reaction evidence="1">
        <text>formate + NAD(+) = CO2 + NADH</text>
        <dbReference type="Rhea" id="RHEA:15985"/>
        <dbReference type="ChEBI" id="CHEBI:15740"/>
        <dbReference type="ChEBI" id="CHEBI:16526"/>
        <dbReference type="ChEBI" id="CHEBI:57540"/>
        <dbReference type="ChEBI" id="CHEBI:57945"/>
        <dbReference type="EC" id="1.17.1.9"/>
    </reaction>
</comment>
<protein>
    <recommendedName>
        <fullName evidence="2">formate dehydrogenase</fullName>
        <ecNumber evidence="2">1.17.1.9</ecNumber>
    </recommendedName>
</protein>
<dbReference type="EC" id="1.17.1.9" evidence="2"/>
<dbReference type="GO" id="GO:0032787">
    <property type="term" value="P:monocarboxylic acid metabolic process"/>
    <property type="evidence" value="ECO:0007669"/>
    <property type="project" value="UniProtKB-ARBA"/>
</dbReference>
<evidence type="ECO:0000256" key="1">
    <source>
        <dbReference type="ARBA" id="ARBA00000455"/>
    </source>
</evidence>
<dbReference type="OrthoDB" id="1621027at2759"/>
<evidence type="ECO:0000256" key="2">
    <source>
        <dbReference type="ARBA" id="ARBA00013128"/>
    </source>
</evidence>
<dbReference type="Proteomes" id="UP000822688">
    <property type="component" value="Chromosome 5"/>
</dbReference>
<dbReference type="Pfam" id="PF00389">
    <property type="entry name" value="2-Hacid_dh"/>
    <property type="match status" value="1"/>
</dbReference>
<dbReference type="SUPFAM" id="SSF51735">
    <property type="entry name" value="NAD(P)-binding Rossmann-fold domains"/>
    <property type="match status" value="1"/>
</dbReference>
<evidence type="ECO:0000256" key="5">
    <source>
        <dbReference type="RuleBase" id="RU003719"/>
    </source>
</evidence>
<dbReference type="GO" id="GO:0009507">
    <property type="term" value="C:chloroplast"/>
    <property type="evidence" value="ECO:0007669"/>
    <property type="project" value="TreeGrafter"/>
</dbReference>
<dbReference type="Gene3D" id="3.40.50.720">
    <property type="entry name" value="NAD(P)-binding Rossmann-like Domain"/>
    <property type="match status" value="2"/>
</dbReference>
<dbReference type="PROSITE" id="PS00670">
    <property type="entry name" value="D_2_HYDROXYACID_DH_2"/>
    <property type="match status" value="1"/>
</dbReference>
<feature type="domain" description="D-isomer specific 2-hydroxyacid dehydrogenase catalytic" evidence="6">
    <location>
        <begin position="90"/>
        <end position="179"/>
    </location>
</feature>